<dbReference type="Gene3D" id="3.30.420.10">
    <property type="entry name" value="Ribonuclease H-like superfamily/Ribonuclease H"/>
    <property type="match status" value="1"/>
</dbReference>
<feature type="region of interest" description="Disordered" evidence="2">
    <location>
        <begin position="514"/>
        <end position="533"/>
    </location>
</feature>
<name>A0ABM5FZD1_9SAUR</name>
<dbReference type="SUPFAM" id="SSF53098">
    <property type="entry name" value="Ribonuclease H-like"/>
    <property type="match status" value="1"/>
</dbReference>
<dbReference type="InterPro" id="IPR051181">
    <property type="entry name" value="CAF1_poly(A)_ribonucleases"/>
</dbReference>
<dbReference type="PANTHER" id="PTHR15092:SF22">
    <property type="entry name" value="POLY(A)-SPECIFIC RIBONUCLEASE PNLDC1"/>
    <property type="match status" value="1"/>
</dbReference>
<dbReference type="RefSeq" id="XP_072850761.1">
    <property type="nucleotide sequence ID" value="XM_072994660.1"/>
</dbReference>
<dbReference type="PANTHER" id="PTHR15092">
    <property type="entry name" value="POLY A -SPECIFIC RIBONUCLEASE/TARGET OF EGR1, MEMBER 1"/>
    <property type="match status" value="1"/>
</dbReference>
<proteinExistence type="inferred from homology"/>
<evidence type="ECO:0000313" key="3">
    <source>
        <dbReference type="Proteomes" id="UP001652642"/>
    </source>
</evidence>
<dbReference type="InterPro" id="IPR012337">
    <property type="entry name" value="RNaseH-like_sf"/>
</dbReference>
<dbReference type="InterPro" id="IPR006941">
    <property type="entry name" value="RNase_CAF1"/>
</dbReference>
<organism evidence="3 4">
    <name type="scientific">Pogona vitticeps</name>
    <name type="common">central bearded dragon</name>
    <dbReference type="NCBI Taxonomy" id="103695"/>
    <lineage>
        <taxon>Eukaryota</taxon>
        <taxon>Metazoa</taxon>
        <taxon>Chordata</taxon>
        <taxon>Craniata</taxon>
        <taxon>Vertebrata</taxon>
        <taxon>Euteleostomi</taxon>
        <taxon>Lepidosauria</taxon>
        <taxon>Squamata</taxon>
        <taxon>Bifurcata</taxon>
        <taxon>Unidentata</taxon>
        <taxon>Episquamata</taxon>
        <taxon>Toxicofera</taxon>
        <taxon>Iguania</taxon>
        <taxon>Acrodonta</taxon>
        <taxon>Agamidae</taxon>
        <taxon>Amphibolurinae</taxon>
        <taxon>Pogona</taxon>
    </lineage>
</organism>
<comment type="similarity">
    <text evidence="1">Belongs to the CAF1 family.</text>
</comment>
<reference evidence="3" key="1">
    <citation type="submission" date="2025-05" db="UniProtKB">
        <authorList>
            <consortium name="RefSeq"/>
        </authorList>
    </citation>
    <scope>NUCLEOTIDE SEQUENCE [LARGE SCALE GENOMIC DNA]</scope>
</reference>
<sequence>MEVGAAQFEAQLPALQELILRCDFVALDMEFTGLHSVFLPGRRLSLFDSPAEWYQKARQSVQQFTVSQLGLSIFCKENSDKYVAHSYNFFLFPSTFGKMDSEFSFQASSIQFLSHYGFDYNKFLKDGIPYINEAQEKKLCHLLSGSWMISSGFSKEKLKKVIDEVTHWVALAEEKESMVLHDIYGFQMFEIQLILRQAIENIWTAPLGNHELMVKKMNRQQRWLLENTSYDACQKEQILLSARGFTNLFQALVKAKKPLVGHNMMMDLLHLHERFYRPLPEDYEEFKKNIHTLFPVLIDTKNITKVALKEFQFPQASNLLEVYEVLCSSAANPTNQSCPEILHSRDCLRYATDSCPHEAAYDAFLCGSVLLKIAHLLLCRISCDETRTIPSFSLYLDVLAAYVNQVNLIRAGVQRINFSGMDDYTKHLPLLIADVRGWPMVNEEQIYQELRVLCRFDVRKLRRNQFLLLSNRLKDVRMILREYKTHPSLKISVYHHWKHSPQVKCLLQMKSLAEEGGKGPKTDGRRCNDAFAD</sequence>
<keyword evidence="3" id="KW-1185">Reference proteome</keyword>
<protein>
    <submittedName>
        <fullName evidence="4">Poly(A)-specific ribonuclease PNLDC1 isoform X1</fullName>
    </submittedName>
</protein>
<evidence type="ECO:0000256" key="1">
    <source>
        <dbReference type="ARBA" id="ARBA00008372"/>
    </source>
</evidence>
<dbReference type="Proteomes" id="UP001652642">
    <property type="component" value="Chromosome 1"/>
</dbReference>
<reference evidence="4" key="2">
    <citation type="submission" date="2025-08" db="UniProtKB">
        <authorList>
            <consortium name="RefSeq"/>
        </authorList>
    </citation>
    <scope>IDENTIFICATION</scope>
</reference>
<dbReference type="InterPro" id="IPR036397">
    <property type="entry name" value="RNaseH_sf"/>
</dbReference>
<accession>A0ABM5FZD1</accession>
<dbReference type="GeneID" id="110087522"/>
<gene>
    <name evidence="4" type="primary">PNLDC1</name>
</gene>
<evidence type="ECO:0000256" key="2">
    <source>
        <dbReference type="SAM" id="MobiDB-lite"/>
    </source>
</evidence>
<dbReference type="Pfam" id="PF04857">
    <property type="entry name" value="CAF1"/>
    <property type="match status" value="1"/>
</dbReference>
<evidence type="ECO:0000313" key="4">
    <source>
        <dbReference type="RefSeq" id="XP_072850761.1"/>
    </source>
</evidence>